<name>A0A918EN51_9ACTN</name>
<protein>
    <recommendedName>
        <fullName evidence="3">GAF domain-containing protein</fullName>
    </recommendedName>
</protein>
<dbReference type="Gene3D" id="3.30.450.40">
    <property type="match status" value="1"/>
</dbReference>
<evidence type="ECO:0008006" key="3">
    <source>
        <dbReference type="Google" id="ProtNLM"/>
    </source>
</evidence>
<sequence length="283" mass="29812">MSQGENPTSVAAVAWRRAAGARERARRADEAADTQESLAARSGRDVHLRIAATQRRIAAVHLSSAELQEAYARRMAAWSRRQDPRPLFMTGVAEACGAHSAALTLVGRNRAQLAVAASDDASRAAQEFEFILEEGPVRDATECGDAVFATGPRAIERRWPGYGPELTGLGLTGVIAVPLEVTGLCIGALTLYDPEPGAKGYRTCGDIAEALTQTVLLGPDPDPELYGGTDHRDSVHQAAGAHSVRSGLPVDDALALIKGRAFTLGLSTEAVALRVLADSGELP</sequence>
<comment type="caution">
    <text evidence="1">The sequence shown here is derived from an EMBL/GenBank/DDBJ whole genome shotgun (WGS) entry which is preliminary data.</text>
</comment>
<dbReference type="SUPFAM" id="SSF55781">
    <property type="entry name" value="GAF domain-like"/>
    <property type="match status" value="1"/>
</dbReference>
<dbReference type="RefSeq" id="WP_189214708.1">
    <property type="nucleotide sequence ID" value="NZ_BMQK01000001.1"/>
</dbReference>
<gene>
    <name evidence="1" type="ORF">GCM10010145_02440</name>
</gene>
<proteinExistence type="predicted"/>
<keyword evidence="2" id="KW-1185">Reference proteome</keyword>
<evidence type="ECO:0000313" key="2">
    <source>
        <dbReference type="Proteomes" id="UP000620156"/>
    </source>
</evidence>
<evidence type="ECO:0000313" key="1">
    <source>
        <dbReference type="EMBL" id="GGQ38605.1"/>
    </source>
</evidence>
<dbReference type="InterPro" id="IPR029016">
    <property type="entry name" value="GAF-like_dom_sf"/>
</dbReference>
<dbReference type="Proteomes" id="UP000620156">
    <property type="component" value="Unassembled WGS sequence"/>
</dbReference>
<reference evidence="1" key="1">
    <citation type="journal article" date="2014" name="Int. J. Syst. Evol. Microbiol.">
        <title>Complete genome sequence of Corynebacterium casei LMG S-19264T (=DSM 44701T), isolated from a smear-ripened cheese.</title>
        <authorList>
            <consortium name="US DOE Joint Genome Institute (JGI-PGF)"/>
            <person name="Walter F."/>
            <person name="Albersmeier A."/>
            <person name="Kalinowski J."/>
            <person name="Ruckert C."/>
        </authorList>
    </citation>
    <scope>NUCLEOTIDE SEQUENCE</scope>
    <source>
        <strain evidence="1">JCM 3131</strain>
    </source>
</reference>
<organism evidence="1 2">
    <name type="scientific">Streptomyces ruber</name>
    <dbReference type="NCBI Taxonomy" id="83378"/>
    <lineage>
        <taxon>Bacteria</taxon>
        <taxon>Bacillati</taxon>
        <taxon>Actinomycetota</taxon>
        <taxon>Actinomycetes</taxon>
        <taxon>Kitasatosporales</taxon>
        <taxon>Streptomycetaceae</taxon>
        <taxon>Streptomyces</taxon>
    </lineage>
</organism>
<dbReference type="EMBL" id="BMQK01000001">
    <property type="protein sequence ID" value="GGQ38605.1"/>
    <property type="molecule type" value="Genomic_DNA"/>
</dbReference>
<dbReference type="AlphaFoldDB" id="A0A918EN51"/>
<accession>A0A918EN51</accession>
<reference evidence="1" key="2">
    <citation type="submission" date="2020-09" db="EMBL/GenBank/DDBJ databases">
        <authorList>
            <person name="Sun Q."/>
            <person name="Ohkuma M."/>
        </authorList>
    </citation>
    <scope>NUCLEOTIDE SEQUENCE</scope>
    <source>
        <strain evidence="1">JCM 3131</strain>
    </source>
</reference>